<evidence type="ECO:0000313" key="2">
    <source>
        <dbReference type="Proteomes" id="UP001228113"/>
    </source>
</evidence>
<dbReference type="Proteomes" id="UP001228113">
    <property type="component" value="Chromosome"/>
</dbReference>
<proteinExistence type="predicted"/>
<dbReference type="InterPro" id="IPR021675">
    <property type="entry name" value="DUF3261"/>
</dbReference>
<reference evidence="1" key="1">
    <citation type="journal article" date="2023" name="Int. J. Syst. Evol. Microbiol.">
        <title>Mesoterricola silvestris gen. nov., sp. nov., Mesoterricola sediminis sp. nov., Geothrix oryzae sp. nov., Geothrix edaphica sp. nov., Geothrix rubra sp. nov., and Geothrix limicola sp. nov., six novel members of Acidobacteriota isolated from soils.</title>
        <authorList>
            <person name="Itoh H."/>
            <person name="Sugisawa Y."/>
            <person name="Mise K."/>
            <person name="Xu Z."/>
            <person name="Kuniyasu M."/>
            <person name="Ushijima N."/>
            <person name="Kawano K."/>
            <person name="Kobayashi E."/>
            <person name="Shiratori Y."/>
            <person name="Masuda Y."/>
            <person name="Senoo K."/>
        </authorList>
    </citation>
    <scope>NUCLEOTIDE SEQUENCE</scope>
    <source>
        <strain evidence="1">W786</strain>
    </source>
</reference>
<evidence type="ECO:0008006" key="3">
    <source>
        <dbReference type="Google" id="ProtNLM"/>
    </source>
</evidence>
<accession>A0AA48KB27</accession>
<dbReference type="EMBL" id="AP027081">
    <property type="protein sequence ID" value="BDU75679.1"/>
    <property type="molecule type" value="Genomic_DNA"/>
</dbReference>
<evidence type="ECO:0000313" key="1">
    <source>
        <dbReference type="EMBL" id="BDU75679.1"/>
    </source>
</evidence>
<dbReference type="Pfam" id="PF11659">
    <property type="entry name" value="DUF3261"/>
    <property type="match status" value="1"/>
</dbReference>
<name>A0AA48KB27_9BACT</name>
<organism evidence="1 2">
    <name type="scientific">Mesoterricola sediminis</name>
    <dbReference type="NCBI Taxonomy" id="2927980"/>
    <lineage>
        <taxon>Bacteria</taxon>
        <taxon>Pseudomonadati</taxon>
        <taxon>Acidobacteriota</taxon>
        <taxon>Holophagae</taxon>
        <taxon>Holophagales</taxon>
        <taxon>Holophagaceae</taxon>
        <taxon>Mesoterricola</taxon>
    </lineage>
</organism>
<protein>
    <recommendedName>
        <fullName evidence="3">DUF3261 domain-containing protein</fullName>
    </recommendedName>
</protein>
<sequence length="176" mass="19267">MRAAVLAFAALLLTGCRPRLDFPYALRPARTGPAVFANQEVLFKLPGGRTERLLTTVENTGGKASVVASTVLGQTLFILTWTDGPAQVDARVPLPPELDPRFLATLIELSDWPLDEARQGLPEGAELLEADQVRTLRRGGRTLLVLTREGAAPPWRRVRLRFPAFGVEAEITTLED</sequence>
<gene>
    <name evidence="1" type="ORF">METESE_06370</name>
</gene>
<dbReference type="RefSeq" id="WP_243331330.1">
    <property type="nucleotide sequence ID" value="NZ_AP027081.1"/>
</dbReference>
<dbReference type="PROSITE" id="PS51257">
    <property type="entry name" value="PROKAR_LIPOPROTEIN"/>
    <property type="match status" value="1"/>
</dbReference>
<dbReference type="AlphaFoldDB" id="A0AA48KB27"/>
<keyword evidence="2" id="KW-1185">Reference proteome</keyword>
<dbReference type="KEGG" id="msea:METESE_06370"/>